<feature type="transmembrane region" description="Helical" evidence="1">
    <location>
        <begin position="140"/>
        <end position="160"/>
    </location>
</feature>
<feature type="transmembrane region" description="Helical" evidence="1">
    <location>
        <begin position="80"/>
        <end position="100"/>
    </location>
</feature>
<dbReference type="Proteomes" id="UP000245410">
    <property type="component" value="Unassembled WGS sequence"/>
</dbReference>
<keyword evidence="3" id="KW-1185">Reference proteome</keyword>
<proteinExistence type="predicted"/>
<dbReference type="InterPro" id="IPR010640">
    <property type="entry name" value="Low_temperature_requirement_A"/>
</dbReference>
<evidence type="ECO:0000313" key="2">
    <source>
        <dbReference type="EMBL" id="PWR10661.1"/>
    </source>
</evidence>
<dbReference type="PANTHER" id="PTHR36840">
    <property type="entry name" value="BLL5714 PROTEIN"/>
    <property type="match status" value="1"/>
</dbReference>
<dbReference type="EMBL" id="QGKR01000150">
    <property type="protein sequence ID" value="PWR10661.1"/>
    <property type="molecule type" value="Genomic_DNA"/>
</dbReference>
<protein>
    <submittedName>
        <fullName evidence="2">Low temperature requirement protein A</fullName>
    </submittedName>
</protein>
<feature type="transmembrane region" description="Helical" evidence="1">
    <location>
        <begin position="24"/>
        <end position="42"/>
    </location>
</feature>
<feature type="transmembrane region" description="Helical" evidence="1">
    <location>
        <begin position="48"/>
        <end position="68"/>
    </location>
</feature>
<accession>A0A317D708</accession>
<feature type="transmembrane region" description="Helical" evidence="1">
    <location>
        <begin position="172"/>
        <end position="188"/>
    </location>
</feature>
<feature type="transmembrane region" description="Helical" evidence="1">
    <location>
        <begin position="287"/>
        <end position="309"/>
    </location>
</feature>
<feature type="transmembrane region" description="Helical" evidence="1">
    <location>
        <begin position="329"/>
        <end position="346"/>
    </location>
</feature>
<keyword evidence="1" id="KW-1133">Transmembrane helix</keyword>
<feature type="transmembrane region" description="Helical" evidence="1">
    <location>
        <begin position="379"/>
        <end position="396"/>
    </location>
</feature>
<dbReference type="AlphaFoldDB" id="A0A317D708"/>
<name>A0A317D708_9ACTN</name>
<feature type="transmembrane region" description="Helical" evidence="1">
    <location>
        <begin position="240"/>
        <end position="266"/>
    </location>
</feature>
<feature type="transmembrane region" description="Helical" evidence="1">
    <location>
        <begin position="209"/>
        <end position="228"/>
    </location>
</feature>
<keyword evidence="1" id="KW-0812">Transmembrane</keyword>
<sequence>MSRVRQTSWFLPAAPGSRVTRLELFYDLVFVFAFLNVTTLLAERLTPLALLGGLVVLTLLWWCWVSFASLGNALRADQGVVPLIGALTVAALLVLTLSLPEAFVDRPGGARGPLVFAVCYLFIRGLQVFSIVANQKRRATFWRLSTPVLISVTLIIIAAFVPEPARYPGADWLRLGLWAAAVGVEFVAGLRVRKVGLTVLSAGHFAERYALIVLIALGESIIALGMGTKLAASLPLTWPVVASAVFGVAVIAALWWMYFDALAQAVEQTMHRTRDPVQRVVLARDAYVYLHLLLLVGVILLALGLERYLTVIADPADNGWLAHGKGIDGSALFGGVVIYVTGLVLLRWRAVRQLRSEQLVALIVLILAVPMVARLPATVALAILALICVAAVLAELRRADPLRRQVRQNALEEQLAAEHDQSEWRRRNLRG</sequence>
<reference evidence="2 3" key="1">
    <citation type="submission" date="2018-05" db="EMBL/GenBank/DDBJ databases">
        <title>Micromonospora atacamensis sp. nov., a novel actinobacteria isolated from high altitude Atacama Desert soil.</title>
        <authorList>
            <person name="Carro L."/>
            <person name="Golinska P."/>
            <person name="Klenk H.-P."/>
            <person name="Goodfellow M."/>
        </authorList>
    </citation>
    <scope>NUCLEOTIDE SEQUENCE [LARGE SCALE GENOMIC DNA]</scope>
    <source>
        <strain evidence="2 3">5R2A7</strain>
    </source>
</reference>
<keyword evidence="1" id="KW-0472">Membrane</keyword>
<evidence type="ECO:0000313" key="3">
    <source>
        <dbReference type="Proteomes" id="UP000245410"/>
    </source>
</evidence>
<dbReference type="RefSeq" id="WP_109816827.1">
    <property type="nucleotide sequence ID" value="NZ_QGKR01000150.1"/>
</dbReference>
<dbReference type="OrthoDB" id="7698234at2"/>
<gene>
    <name evidence="2" type="ORF">DKT68_08245</name>
</gene>
<dbReference type="PANTHER" id="PTHR36840:SF1">
    <property type="entry name" value="BLL5714 PROTEIN"/>
    <property type="match status" value="1"/>
</dbReference>
<comment type="caution">
    <text evidence="2">The sequence shown here is derived from an EMBL/GenBank/DDBJ whole genome shotgun (WGS) entry which is preliminary data.</text>
</comment>
<evidence type="ECO:0000256" key="1">
    <source>
        <dbReference type="SAM" id="Phobius"/>
    </source>
</evidence>
<feature type="transmembrane region" description="Helical" evidence="1">
    <location>
        <begin position="112"/>
        <end position="133"/>
    </location>
</feature>
<feature type="transmembrane region" description="Helical" evidence="1">
    <location>
        <begin position="358"/>
        <end position="373"/>
    </location>
</feature>
<organism evidence="2 3">
    <name type="scientific">Micromonospora acroterricola</name>
    <dbReference type="NCBI Taxonomy" id="2202421"/>
    <lineage>
        <taxon>Bacteria</taxon>
        <taxon>Bacillati</taxon>
        <taxon>Actinomycetota</taxon>
        <taxon>Actinomycetes</taxon>
        <taxon>Micromonosporales</taxon>
        <taxon>Micromonosporaceae</taxon>
        <taxon>Micromonospora</taxon>
    </lineage>
</organism>
<dbReference type="Pfam" id="PF06772">
    <property type="entry name" value="LtrA"/>
    <property type="match status" value="1"/>
</dbReference>